<protein>
    <recommendedName>
        <fullName evidence="4">Methyltransferase</fullName>
    </recommendedName>
</protein>
<dbReference type="PANTHER" id="PTHR43861">
    <property type="entry name" value="TRANS-ACONITATE 2-METHYLTRANSFERASE-RELATED"/>
    <property type="match status" value="1"/>
</dbReference>
<dbReference type="Pfam" id="PF13489">
    <property type="entry name" value="Methyltransf_23"/>
    <property type="match status" value="1"/>
</dbReference>
<dbReference type="Proteomes" id="UP000028542">
    <property type="component" value="Unassembled WGS sequence"/>
</dbReference>
<dbReference type="RefSeq" id="WP_035130114.1">
    <property type="nucleotide sequence ID" value="NZ_JPMD01000004.1"/>
</dbReference>
<accession>A0A084JGQ5</accession>
<evidence type="ECO:0008006" key="4">
    <source>
        <dbReference type="Google" id="ProtNLM"/>
    </source>
</evidence>
<evidence type="ECO:0000313" key="2">
    <source>
        <dbReference type="EMBL" id="KEZ88139.1"/>
    </source>
</evidence>
<gene>
    <name evidence="2" type="ORF">IO99_03160</name>
</gene>
<dbReference type="GO" id="GO:0016740">
    <property type="term" value="F:transferase activity"/>
    <property type="evidence" value="ECO:0007669"/>
    <property type="project" value="UniProtKB-KW"/>
</dbReference>
<evidence type="ECO:0000256" key="1">
    <source>
        <dbReference type="ARBA" id="ARBA00022679"/>
    </source>
</evidence>
<keyword evidence="1" id="KW-0808">Transferase</keyword>
<dbReference type="InterPro" id="IPR029063">
    <property type="entry name" value="SAM-dependent_MTases_sf"/>
</dbReference>
<reference evidence="2 3" key="1">
    <citation type="submission" date="2014-07" db="EMBL/GenBank/DDBJ databases">
        <title>Draft genome of Clostridium sulfidigenes 113A isolated from sediments associated with methane hydrate from Krishna Godavari basin.</title>
        <authorList>
            <person name="Honkalas V.S."/>
            <person name="Dabir A.P."/>
            <person name="Arora P."/>
            <person name="Dhakephalkar P.K."/>
        </authorList>
    </citation>
    <scope>NUCLEOTIDE SEQUENCE [LARGE SCALE GENOMIC DNA]</scope>
    <source>
        <strain evidence="2 3">113A</strain>
    </source>
</reference>
<dbReference type="PANTHER" id="PTHR43861:SF3">
    <property type="entry name" value="PUTATIVE (AFU_ORTHOLOGUE AFUA_2G14390)-RELATED"/>
    <property type="match status" value="1"/>
</dbReference>
<dbReference type="SUPFAM" id="SSF53335">
    <property type="entry name" value="S-adenosyl-L-methionine-dependent methyltransferases"/>
    <property type="match status" value="1"/>
</dbReference>
<dbReference type="CDD" id="cd02440">
    <property type="entry name" value="AdoMet_MTases"/>
    <property type="match status" value="1"/>
</dbReference>
<dbReference type="EMBL" id="JPMD01000004">
    <property type="protein sequence ID" value="KEZ88139.1"/>
    <property type="molecule type" value="Genomic_DNA"/>
</dbReference>
<proteinExistence type="predicted"/>
<sequence>MHFDEESKKWDTEYRVQRAKKISTEIENYLDKDNNLRALEFGCGTGLISENLTHRFSDILMMDLSEGMIEQLKLKIEKNKIKNMKTWCGDLFQFNDNKKFDVIYTSMVFHHIEDLPKVIKKLYDLLNKEGKLIVVDLCPDNGGFHDEVQDFSGHNGFKLTEMEGLIEEAGLEVIGSKIFYSGMKKSEGKEQPYQLFSMCGIRK</sequence>
<evidence type="ECO:0000313" key="3">
    <source>
        <dbReference type="Proteomes" id="UP000028542"/>
    </source>
</evidence>
<dbReference type="AlphaFoldDB" id="A0A084JGQ5"/>
<dbReference type="Gene3D" id="3.40.50.150">
    <property type="entry name" value="Vaccinia Virus protein VP39"/>
    <property type="match status" value="1"/>
</dbReference>
<keyword evidence="3" id="KW-1185">Reference proteome</keyword>
<organism evidence="2 3">
    <name type="scientific">Clostridium sulfidigenes</name>
    <dbReference type="NCBI Taxonomy" id="318464"/>
    <lineage>
        <taxon>Bacteria</taxon>
        <taxon>Bacillati</taxon>
        <taxon>Bacillota</taxon>
        <taxon>Clostridia</taxon>
        <taxon>Eubacteriales</taxon>
        <taxon>Clostridiaceae</taxon>
        <taxon>Clostridium</taxon>
    </lineage>
</organism>
<name>A0A084JGQ5_9CLOT</name>
<dbReference type="STRING" id="318464.IO99_03160"/>
<dbReference type="eggNOG" id="COG0500">
    <property type="taxonomic scope" value="Bacteria"/>
</dbReference>
<comment type="caution">
    <text evidence="2">The sequence shown here is derived from an EMBL/GenBank/DDBJ whole genome shotgun (WGS) entry which is preliminary data.</text>
</comment>